<feature type="domain" description="HTH cro/C1-type" evidence="1">
    <location>
        <begin position="16"/>
        <end position="71"/>
    </location>
</feature>
<proteinExistence type="predicted"/>
<sequence length="158" mass="17463">MAPKGRGGGETPKNLVRLVREALANSSQSAIARETGLTQSAIGRYSKGEGEPSQSTLEKLAKYFNVSVPYLRGEVEETLFTSDRAGDCVERISYNNMKLYEKYGNESEIIENMTLCLELMNIINETQKNEAEKAKKAAATLERFAEILNTNSEKATSD</sequence>
<comment type="caution">
    <text evidence="2">The sequence shown here is derived from an EMBL/GenBank/DDBJ whole genome shotgun (WGS) entry which is preliminary data.</text>
</comment>
<dbReference type="Gene3D" id="1.10.260.40">
    <property type="entry name" value="lambda repressor-like DNA-binding domains"/>
    <property type="match status" value="1"/>
</dbReference>
<name>A0A4S1CMN9_9BACT</name>
<dbReference type="InterPro" id="IPR010982">
    <property type="entry name" value="Lambda_DNA-bd_dom_sf"/>
</dbReference>
<dbReference type="PROSITE" id="PS50943">
    <property type="entry name" value="HTH_CROC1"/>
    <property type="match status" value="1"/>
</dbReference>
<dbReference type="RefSeq" id="WP_135869408.1">
    <property type="nucleotide sequence ID" value="NZ_SRSC01000001.1"/>
</dbReference>
<evidence type="ECO:0000259" key="1">
    <source>
        <dbReference type="PROSITE" id="PS50943"/>
    </source>
</evidence>
<accession>A0A4S1CMN9</accession>
<dbReference type="CDD" id="cd00093">
    <property type="entry name" value="HTH_XRE"/>
    <property type="match status" value="1"/>
</dbReference>
<dbReference type="AlphaFoldDB" id="A0A4S1CMN9"/>
<protein>
    <submittedName>
        <fullName evidence="2">XRE family transcriptional regulator</fullName>
    </submittedName>
</protein>
<dbReference type="InterPro" id="IPR001387">
    <property type="entry name" value="Cro/C1-type_HTH"/>
</dbReference>
<evidence type="ECO:0000313" key="3">
    <source>
        <dbReference type="Proteomes" id="UP000306416"/>
    </source>
</evidence>
<evidence type="ECO:0000313" key="2">
    <source>
        <dbReference type="EMBL" id="TGU75098.1"/>
    </source>
</evidence>
<dbReference type="SUPFAM" id="SSF47413">
    <property type="entry name" value="lambda repressor-like DNA-binding domains"/>
    <property type="match status" value="1"/>
</dbReference>
<dbReference type="SMART" id="SM00530">
    <property type="entry name" value="HTH_XRE"/>
    <property type="match status" value="1"/>
</dbReference>
<dbReference type="Proteomes" id="UP000306416">
    <property type="component" value="Unassembled WGS sequence"/>
</dbReference>
<organism evidence="2 3">
    <name type="scientific">Geomonas terrae</name>
    <dbReference type="NCBI Taxonomy" id="2562681"/>
    <lineage>
        <taxon>Bacteria</taxon>
        <taxon>Pseudomonadati</taxon>
        <taxon>Thermodesulfobacteriota</taxon>
        <taxon>Desulfuromonadia</taxon>
        <taxon>Geobacterales</taxon>
        <taxon>Geobacteraceae</taxon>
        <taxon>Geomonas</taxon>
    </lineage>
</organism>
<dbReference type="Pfam" id="PF01381">
    <property type="entry name" value="HTH_3"/>
    <property type="match status" value="1"/>
</dbReference>
<dbReference type="EMBL" id="SRSC01000001">
    <property type="protein sequence ID" value="TGU75098.1"/>
    <property type="molecule type" value="Genomic_DNA"/>
</dbReference>
<dbReference type="GO" id="GO:0003677">
    <property type="term" value="F:DNA binding"/>
    <property type="evidence" value="ECO:0007669"/>
    <property type="project" value="InterPro"/>
</dbReference>
<reference evidence="2 3" key="1">
    <citation type="submission" date="2019-04" db="EMBL/GenBank/DDBJ databases">
        <title>Geobacter oryzae sp. nov., ferric-reducing bacteria isolated from paddy soil.</title>
        <authorList>
            <person name="Xu Z."/>
            <person name="Masuda Y."/>
            <person name="Itoh H."/>
            <person name="Senoo K."/>
        </authorList>
    </citation>
    <scope>NUCLEOTIDE SEQUENCE [LARGE SCALE GENOMIC DNA]</scope>
    <source>
        <strain evidence="2 3">Red111</strain>
    </source>
</reference>
<keyword evidence="3" id="KW-1185">Reference proteome</keyword>
<gene>
    <name evidence="2" type="ORF">E4633_06495</name>
</gene>